<name>A0A420ESJ9_9ACTN</name>
<accession>A0A420ESJ9</accession>
<dbReference type="Proteomes" id="UP000285744">
    <property type="component" value="Unassembled WGS sequence"/>
</dbReference>
<sequence>MWAGDEPRLAWLAYLSEAAERLAEAEGWSSDLRYQVAQTLQALVAGTLPGLAVKASDVDRLRGRGRNVTRARQVLRFLDLLDDDRPDRADAWLRERTKGLAPAIQMEIIAWAQALRSGGGRMRAKSDLTWRHYVADVVDAAHQWSERYGSLREVTRDDVITVLSAPRPGDGHNLVTALRSLFSFLKRDRRAFRNPTSRLPRRLTRRPVASIPQPLDRSVMDEIGVARESPTAWLVVVLAAHHALTPNPIRLLRLEHLDLTGRRMQVADQARFIDDLTLTALIDYLAYRQTRWPRTANPHLLLSQQTAHHDGPTSRWWVRHAARLRSATLDALRCDRILEEALAQGHRDPLHIAATFGLHPDTAQRYADAAFDTARA</sequence>
<evidence type="ECO:0000313" key="1">
    <source>
        <dbReference type="EMBL" id="RKF23655.1"/>
    </source>
</evidence>
<reference evidence="1 2" key="1">
    <citation type="journal article" date="2018" name="Int. J. Syst. Evol. Microbiol.">
        <title>Micromonospora globbae sp. nov., an endophytic actinomycete isolated from roots of Globba winitii C. H. Wright.</title>
        <authorList>
            <person name="Kuncharoen N."/>
            <person name="Pittayakhajonwut P."/>
            <person name="Tanasupawat S."/>
        </authorList>
    </citation>
    <scope>NUCLEOTIDE SEQUENCE [LARGE SCALE GENOMIC DNA]</scope>
    <source>
        <strain evidence="1 2">WPS1-2</strain>
    </source>
</reference>
<protein>
    <recommendedName>
        <fullName evidence="3">Integrase</fullName>
    </recommendedName>
</protein>
<gene>
    <name evidence="1" type="ORF">D7I43_30460</name>
</gene>
<dbReference type="GO" id="GO:0003677">
    <property type="term" value="F:DNA binding"/>
    <property type="evidence" value="ECO:0007669"/>
    <property type="project" value="InterPro"/>
</dbReference>
<evidence type="ECO:0000313" key="2">
    <source>
        <dbReference type="Proteomes" id="UP000285744"/>
    </source>
</evidence>
<comment type="caution">
    <text evidence="1">The sequence shown here is derived from an EMBL/GenBank/DDBJ whole genome shotgun (WGS) entry which is preliminary data.</text>
</comment>
<proteinExistence type="predicted"/>
<evidence type="ECO:0008006" key="3">
    <source>
        <dbReference type="Google" id="ProtNLM"/>
    </source>
</evidence>
<dbReference type="InterPro" id="IPR011010">
    <property type="entry name" value="DNA_brk_join_enz"/>
</dbReference>
<dbReference type="SUPFAM" id="SSF56349">
    <property type="entry name" value="DNA breaking-rejoining enzymes"/>
    <property type="match status" value="1"/>
</dbReference>
<dbReference type="EMBL" id="RAQQ01000038">
    <property type="protein sequence ID" value="RKF23655.1"/>
    <property type="molecule type" value="Genomic_DNA"/>
</dbReference>
<organism evidence="1 2">
    <name type="scientific">Micromonospora globbae</name>
    <dbReference type="NCBI Taxonomy" id="1894969"/>
    <lineage>
        <taxon>Bacteria</taxon>
        <taxon>Bacillati</taxon>
        <taxon>Actinomycetota</taxon>
        <taxon>Actinomycetes</taxon>
        <taxon>Micromonosporales</taxon>
        <taxon>Micromonosporaceae</taxon>
        <taxon>Micromonospora</taxon>
    </lineage>
</organism>
<dbReference type="AlphaFoldDB" id="A0A420ESJ9"/>